<organism evidence="2">
    <name type="scientific">Sipha flava</name>
    <name type="common">yellow sugarcane aphid</name>
    <dbReference type="NCBI Taxonomy" id="143950"/>
    <lineage>
        <taxon>Eukaryota</taxon>
        <taxon>Metazoa</taxon>
        <taxon>Ecdysozoa</taxon>
        <taxon>Arthropoda</taxon>
        <taxon>Hexapoda</taxon>
        <taxon>Insecta</taxon>
        <taxon>Pterygota</taxon>
        <taxon>Neoptera</taxon>
        <taxon>Paraneoptera</taxon>
        <taxon>Hemiptera</taxon>
        <taxon>Sternorrhyncha</taxon>
        <taxon>Aphidomorpha</taxon>
        <taxon>Aphidoidea</taxon>
        <taxon>Aphididae</taxon>
        <taxon>Sipha</taxon>
    </lineage>
</organism>
<protein>
    <submittedName>
        <fullName evidence="2">Uncharacterized protein</fullName>
    </submittedName>
</protein>
<sequence>MKKNSSAVRVEVSGFRPVFRTREQIRVAERQRFVAHEFGSTRRSGKSYGRRDRSQYQQSSTSAVGSESKPERGNGMEPGRERVTTVALYTTRSSCYWEFSRPDYLSPPDTPSRPRETRVPVGEKNKQLVTARRLINGCAARTEVARRGTIITIVLSR</sequence>
<feature type="region of interest" description="Disordered" evidence="1">
    <location>
        <begin position="100"/>
        <end position="120"/>
    </location>
</feature>
<name>A0A2S2QM82_9HEMI</name>
<evidence type="ECO:0000313" key="2">
    <source>
        <dbReference type="EMBL" id="MBY78879.1"/>
    </source>
</evidence>
<reference evidence="2" key="1">
    <citation type="submission" date="2018-04" db="EMBL/GenBank/DDBJ databases">
        <title>Transcriptome assembly of Sipha flava.</title>
        <authorList>
            <person name="Scully E.D."/>
            <person name="Geib S.M."/>
            <person name="Palmer N.A."/>
            <person name="Koch K."/>
            <person name="Bradshaw J."/>
            <person name="Heng-Moss T."/>
            <person name="Sarath G."/>
        </authorList>
    </citation>
    <scope>NUCLEOTIDE SEQUENCE</scope>
</reference>
<proteinExistence type="predicted"/>
<gene>
    <name evidence="2" type="ORF">g.186037</name>
</gene>
<dbReference type="AlphaFoldDB" id="A0A2S2QM82"/>
<feature type="compositionally biased region" description="Basic and acidic residues" evidence="1">
    <location>
        <begin position="68"/>
        <end position="82"/>
    </location>
</feature>
<evidence type="ECO:0000256" key="1">
    <source>
        <dbReference type="SAM" id="MobiDB-lite"/>
    </source>
</evidence>
<accession>A0A2S2QM82</accession>
<feature type="region of interest" description="Disordered" evidence="1">
    <location>
        <begin position="35"/>
        <end position="82"/>
    </location>
</feature>
<dbReference type="EMBL" id="GGMS01009676">
    <property type="protein sequence ID" value="MBY78879.1"/>
    <property type="molecule type" value="Transcribed_RNA"/>
</dbReference>
<feature type="compositionally biased region" description="Polar residues" evidence="1">
    <location>
        <begin position="55"/>
        <end position="65"/>
    </location>
</feature>